<dbReference type="OrthoDB" id="2185101at2"/>
<dbReference type="EMBL" id="LILC01000013">
    <property type="protein sequence ID" value="KOO46222.1"/>
    <property type="molecule type" value="Genomic_DNA"/>
</dbReference>
<sequence length="185" mass="21242">MNTTIYFVRHAHSTYTPDELGRPLSEQGLADAHKITACLEYENIDCVIASPYKRAIQTVEGVAFAHQKEIQLVDAFRERLLSSRPLVNFSDAVQKVWRDPSFSWEGGESNDEAQKRAVEQLTKLLHTHEGQTIVIGTHGNIMMLMMNYYDAAYGYECWSQLRMPDLYKLTFSRQNLVTIQRVSTH</sequence>
<proteinExistence type="predicted"/>
<dbReference type="Proteomes" id="UP000037558">
    <property type="component" value="Unassembled WGS sequence"/>
</dbReference>
<dbReference type="InterPro" id="IPR029033">
    <property type="entry name" value="His_PPase_superfam"/>
</dbReference>
<dbReference type="PANTHER" id="PTHR48100:SF59">
    <property type="entry name" value="ADENOSYLCOBALAMIN_ALPHA-RIBAZOLE PHOSPHATASE"/>
    <property type="match status" value="1"/>
</dbReference>
<dbReference type="SUPFAM" id="SSF53254">
    <property type="entry name" value="Phosphoglycerate mutase-like"/>
    <property type="match status" value="1"/>
</dbReference>
<dbReference type="GO" id="GO:0016791">
    <property type="term" value="F:phosphatase activity"/>
    <property type="evidence" value="ECO:0007669"/>
    <property type="project" value="TreeGrafter"/>
</dbReference>
<dbReference type="PATRIC" id="fig|284581.3.peg.2125"/>
<dbReference type="InterPro" id="IPR050275">
    <property type="entry name" value="PGM_Phosphatase"/>
</dbReference>
<organism evidence="1 2">
    <name type="scientific">Priestia koreensis</name>
    <dbReference type="NCBI Taxonomy" id="284581"/>
    <lineage>
        <taxon>Bacteria</taxon>
        <taxon>Bacillati</taxon>
        <taxon>Bacillota</taxon>
        <taxon>Bacilli</taxon>
        <taxon>Bacillales</taxon>
        <taxon>Bacillaceae</taxon>
        <taxon>Priestia</taxon>
    </lineage>
</organism>
<dbReference type="InterPro" id="IPR013078">
    <property type="entry name" value="His_Pase_superF_clade-1"/>
</dbReference>
<accession>A0A0M0L5S3</accession>
<protein>
    <submittedName>
        <fullName evidence="1">Phosphoglycerate mutase</fullName>
    </submittedName>
</protein>
<evidence type="ECO:0000313" key="1">
    <source>
        <dbReference type="EMBL" id="KOO46222.1"/>
    </source>
</evidence>
<dbReference type="Gene3D" id="3.40.50.1240">
    <property type="entry name" value="Phosphoglycerate mutase-like"/>
    <property type="match status" value="1"/>
</dbReference>
<comment type="caution">
    <text evidence="1">The sequence shown here is derived from an EMBL/GenBank/DDBJ whole genome shotgun (WGS) entry which is preliminary data.</text>
</comment>
<reference evidence="2" key="1">
    <citation type="submission" date="2015-08" db="EMBL/GenBank/DDBJ databases">
        <title>Fjat-14210 dsm16467.</title>
        <authorList>
            <person name="Liu B."/>
            <person name="Wang J."/>
            <person name="Zhu Y."/>
            <person name="Liu G."/>
            <person name="Chen Q."/>
            <person name="Chen Z."/>
            <person name="Lan J."/>
            <person name="Che J."/>
            <person name="Ge C."/>
            <person name="Shi H."/>
            <person name="Pan Z."/>
            <person name="Liu X."/>
        </authorList>
    </citation>
    <scope>NUCLEOTIDE SEQUENCE [LARGE SCALE GENOMIC DNA]</scope>
    <source>
        <strain evidence="2">DSM 16467</strain>
    </source>
</reference>
<dbReference type="Pfam" id="PF00300">
    <property type="entry name" value="His_Phos_1"/>
    <property type="match status" value="1"/>
</dbReference>
<dbReference type="AlphaFoldDB" id="A0A0M0L5S3"/>
<keyword evidence="2" id="KW-1185">Reference proteome</keyword>
<dbReference type="PANTHER" id="PTHR48100">
    <property type="entry name" value="BROAD-SPECIFICITY PHOSPHATASE YOR283W-RELATED"/>
    <property type="match status" value="1"/>
</dbReference>
<dbReference type="GO" id="GO:0005737">
    <property type="term" value="C:cytoplasm"/>
    <property type="evidence" value="ECO:0007669"/>
    <property type="project" value="TreeGrafter"/>
</dbReference>
<dbReference type="SMART" id="SM00855">
    <property type="entry name" value="PGAM"/>
    <property type="match status" value="1"/>
</dbReference>
<dbReference type="CDD" id="cd07067">
    <property type="entry name" value="HP_PGM_like"/>
    <property type="match status" value="1"/>
</dbReference>
<name>A0A0M0L5S3_9BACI</name>
<gene>
    <name evidence="1" type="ORF">AMD01_10185</name>
</gene>
<evidence type="ECO:0000313" key="2">
    <source>
        <dbReference type="Proteomes" id="UP000037558"/>
    </source>
</evidence>
<dbReference type="RefSeq" id="WP_053401293.1">
    <property type="nucleotide sequence ID" value="NZ_LILC01000013.1"/>
</dbReference>
<dbReference type="STRING" id="284581.AMD01_10185"/>